<comment type="caution">
    <text evidence="1">The sequence shown here is derived from an EMBL/GenBank/DDBJ whole genome shotgun (WGS) entry which is preliminary data.</text>
</comment>
<protein>
    <submittedName>
        <fullName evidence="1">Uncharacterized protein</fullName>
    </submittedName>
</protein>
<evidence type="ECO:0000313" key="1">
    <source>
        <dbReference type="EMBL" id="EPP35704.1"/>
    </source>
</evidence>
<feature type="non-terminal residue" evidence="1">
    <location>
        <position position="1"/>
    </location>
</feature>
<organism evidence="1 2">
    <name type="scientific">Chlamydia ibidis</name>
    <dbReference type="NCBI Taxonomy" id="1405396"/>
    <lineage>
        <taxon>Bacteria</taxon>
        <taxon>Pseudomonadati</taxon>
        <taxon>Chlamydiota</taxon>
        <taxon>Chlamydiia</taxon>
        <taxon>Chlamydiales</taxon>
        <taxon>Chlamydiaceae</taxon>
        <taxon>Chlamydia/Chlamydophila group</taxon>
        <taxon>Chlamydia</taxon>
    </lineage>
</organism>
<sequence length="89" mass="10423">AKPPFKRKSRVFALRIINLSENQAFSLRESPIYAKITNFLFSNSPFKRKSHVFSSEILHLTRKSRVFSTQIPHLSKKHGFSFRKSHTYA</sequence>
<gene>
    <name evidence="1" type="ORF">CP10139811_1116</name>
</gene>
<dbReference type="HOGENOM" id="CLU_131228_5_0_0"/>
<dbReference type="AlphaFoldDB" id="S7J5M8"/>
<reference evidence="1 2" key="1">
    <citation type="submission" date="2013-04" db="EMBL/GenBank/DDBJ databases">
        <title>Genome sequence of Chlamydia psittaci 10-1398/11.</title>
        <authorList>
            <person name="Huot-Creasy H."/>
            <person name="McCracken C.L."/>
            <person name="Humphries M."/>
            <person name="Sachse K."/>
            <person name="Laroucau K."/>
            <person name="Bavoil P."/>
            <person name="Myers G.S."/>
        </authorList>
    </citation>
    <scope>NUCLEOTIDE SEQUENCE [LARGE SCALE GENOMIC DNA]</scope>
    <source>
        <strain evidence="1 2">10_1398_11</strain>
    </source>
</reference>
<proteinExistence type="predicted"/>
<accession>S7J5M8</accession>
<dbReference type="EMBL" id="ATNB01000023">
    <property type="protein sequence ID" value="EPP35704.1"/>
    <property type="molecule type" value="Genomic_DNA"/>
</dbReference>
<evidence type="ECO:0000313" key="2">
    <source>
        <dbReference type="Proteomes" id="UP000016200"/>
    </source>
</evidence>
<dbReference type="Proteomes" id="UP000016200">
    <property type="component" value="Unassembled WGS sequence"/>
</dbReference>
<name>S7J5M8_9CHLA</name>